<accession>A0A8B6G6Y2</accession>
<organism evidence="1 2">
    <name type="scientific">Mytilus galloprovincialis</name>
    <name type="common">Mediterranean mussel</name>
    <dbReference type="NCBI Taxonomy" id="29158"/>
    <lineage>
        <taxon>Eukaryota</taxon>
        <taxon>Metazoa</taxon>
        <taxon>Spiralia</taxon>
        <taxon>Lophotrochozoa</taxon>
        <taxon>Mollusca</taxon>
        <taxon>Bivalvia</taxon>
        <taxon>Autobranchia</taxon>
        <taxon>Pteriomorphia</taxon>
        <taxon>Mytilida</taxon>
        <taxon>Mytiloidea</taxon>
        <taxon>Mytilidae</taxon>
        <taxon>Mytilinae</taxon>
        <taxon>Mytilus</taxon>
    </lineage>
</organism>
<name>A0A8B6G6Y2_MYTGA</name>
<sequence length="63" mass="7238">MQERSTNITVLKIERRLDTDSEINGLWRCTHGTNIEGAVVNVSVQNDEDYSKTLEDGKYFFSL</sequence>
<dbReference type="AlphaFoldDB" id="A0A8B6G6Y2"/>
<evidence type="ECO:0000313" key="2">
    <source>
        <dbReference type="Proteomes" id="UP000596742"/>
    </source>
</evidence>
<proteinExistence type="predicted"/>
<reference evidence="1" key="1">
    <citation type="submission" date="2018-11" db="EMBL/GenBank/DDBJ databases">
        <authorList>
            <person name="Alioto T."/>
            <person name="Alioto T."/>
        </authorList>
    </citation>
    <scope>NUCLEOTIDE SEQUENCE</scope>
</reference>
<protein>
    <submittedName>
        <fullName evidence="1">Uncharacterized protein</fullName>
    </submittedName>
</protein>
<comment type="caution">
    <text evidence="1">The sequence shown here is derived from an EMBL/GenBank/DDBJ whole genome shotgun (WGS) entry which is preliminary data.</text>
</comment>
<gene>
    <name evidence="1" type="ORF">MGAL_10B090323</name>
</gene>
<dbReference type="Proteomes" id="UP000596742">
    <property type="component" value="Unassembled WGS sequence"/>
</dbReference>
<dbReference type="EMBL" id="UYJE01007971">
    <property type="protein sequence ID" value="VDI59672.1"/>
    <property type="molecule type" value="Genomic_DNA"/>
</dbReference>
<evidence type="ECO:0000313" key="1">
    <source>
        <dbReference type="EMBL" id="VDI59672.1"/>
    </source>
</evidence>
<keyword evidence="2" id="KW-1185">Reference proteome</keyword>